<sequence>MSFPSASLPRRPRLTREEAPWTPSDGTANLGRAALGPPRKGERRQKETTVNLKRSLAIVTTNASFPDTQSAVSGSSPTNPFPRHLNTCYPRRCGAGNPNTQQMATGNKQHKRQYGYTTNGHRLSLCQGARGCFRTTKRRPTSHSAWPDVPTGAITSFGSRQEGPLMGNATQTRAWSTEKGNERLNRRRHAATILKTREACSGCLVRLRPRAIPHSAPFGGTYMTEARPSLGISLQGESHVRIDLRRTSDPSAPDKHSLALLGTGPVALCFCGVLPRVSGPALVKQPPGSQDWECFWASRLRVSSDLRPGGDGGEEGWEMPEHGGRSLVTGNALEANMRRRPQWADMTDGRVKEHWRYWGAALRKVGLDANPCIALPCLYVLFNVSFDSTDSSCVRIRTRYSVPFNASSPLSVTSPASTVPCLFWTPETIEVFFFFFFSSGAATMNARRYARREFACPVIERNRALLIPSRRRIHPRSLARSERRIMYVLPLLQEKKSTHSRLGPQAWKARHEAGK</sequence>
<feature type="region of interest" description="Disordered" evidence="1">
    <location>
        <begin position="1"/>
        <end position="50"/>
    </location>
</feature>
<organism evidence="2 3">
    <name type="scientific">Colletotrichum cuscutae</name>
    <dbReference type="NCBI Taxonomy" id="1209917"/>
    <lineage>
        <taxon>Eukaryota</taxon>
        <taxon>Fungi</taxon>
        <taxon>Dikarya</taxon>
        <taxon>Ascomycota</taxon>
        <taxon>Pezizomycotina</taxon>
        <taxon>Sordariomycetes</taxon>
        <taxon>Hypocreomycetidae</taxon>
        <taxon>Glomerellales</taxon>
        <taxon>Glomerellaceae</taxon>
        <taxon>Colletotrichum</taxon>
        <taxon>Colletotrichum acutatum species complex</taxon>
    </lineage>
</organism>
<keyword evidence="3" id="KW-1185">Reference proteome</keyword>
<dbReference type="Proteomes" id="UP001239213">
    <property type="component" value="Unassembled WGS sequence"/>
</dbReference>
<evidence type="ECO:0000313" key="3">
    <source>
        <dbReference type="Proteomes" id="UP001239213"/>
    </source>
</evidence>
<comment type="caution">
    <text evidence="2">The sequence shown here is derived from an EMBL/GenBank/DDBJ whole genome shotgun (WGS) entry which is preliminary data.</text>
</comment>
<feature type="region of interest" description="Disordered" evidence="1">
    <location>
        <begin position="137"/>
        <end position="166"/>
    </location>
</feature>
<evidence type="ECO:0000313" key="2">
    <source>
        <dbReference type="EMBL" id="KAK1475083.1"/>
    </source>
</evidence>
<proteinExistence type="predicted"/>
<name>A0AAI9V9Y7_9PEZI</name>
<accession>A0AAI9V9Y7</accession>
<dbReference type="EMBL" id="MPDP01000153">
    <property type="protein sequence ID" value="KAK1475083.1"/>
    <property type="molecule type" value="Genomic_DNA"/>
</dbReference>
<protein>
    <submittedName>
        <fullName evidence="2">Uncharacterized protein</fullName>
    </submittedName>
</protein>
<reference evidence="2" key="1">
    <citation type="submission" date="2016-11" db="EMBL/GenBank/DDBJ databases">
        <title>The genome sequence of Colletotrichum cuscutae.</title>
        <authorList>
            <person name="Baroncelli R."/>
        </authorList>
    </citation>
    <scope>NUCLEOTIDE SEQUENCE</scope>
    <source>
        <strain evidence="2">IMI 304802</strain>
    </source>
</reference>
<dbReference type="AlphaFoldDB" id="A0AAI9V9Y7"/>
<evidence type="ECO:0000256" key="1">
    <source>
        <dbReference type="SAM" id="MobiDB-lite"/>
    </source>
</evidence>
<gene>
    <name evidence="2" type="ORF">CCUS01_16954</name>
</gene>